<keyword evidence="2" id="KW-1185">Reference proteome</keyword>
<dbReference type="Proteomes" id="UP000789920">
    <property type="component" value="Unassembled WGS sequence"/>
</dbReference>
<name>A0ACA9Q528_9GLOM</name>
<sequence>KPLCKISLQEETHLAKSLVEFLLQQNNEFGVLAEELEIVRH</sequence>
<feature type="non-terminal residue" evidence="1">
    <location>
        <position position="41"/>
    </location>
</feature>
<proteinExistence type="predicted"/>
<reference evidence="1" key="1">
    <citation type="submission" date="2021-06" db="EMBL/GenBank/DDBJ databases">
        <authorList>
            <person name="Kallberg Y."/>
            <person name="Tangrot J."/>
            <person name="Rosling A."/>
        </authorList>
    </citation>
    <scope>NUCLEOTIDE SEQUENCE</scope>
    <source>
        <strain evidence="1">MA461A</strain>
    </source>
</reference>
<protein>
    <submittedName>
        <fullName evidence="1">35701_t:CDS:1</fullName>
    </submittedName>
</protein>
<evidence type="ECO:0000313" key="2">
    <source>
        <dbReference type="Proteomes" id="UP000789920"/>
    </source>
</evidence>
<organism evidence="1 2">
    <name type="scientific">Racocetra persica</name>
    <dbReference type="NCBI Taxonomy" id="160502"/>
    <lineage>
        <taxon>Eukaryota</taxon>
        <taxon>Fungi</taxon>
        <taxon>Fungi incertae sedis</taxon>
        <taxon>Mucoromycota</taxon>
        <taxon>Glomeromycotina</taxon>
        <taxon>Glomeromycetes</taxon>
        <taxon>Diversisporales</taxon>
        <taxon>Gigasporaceae</taxon>
        <taxon>Racocetra</taxon>
    </lineage>
</organism>
<dbReference type="EMBL" id="CAJVQC010027554">
    <property type="protein sequence ID" value="CAG8736777.1"/>
    <property type="molecule type" value="Genomic_DNA"/>
</dbReference>
<evidence type="ECO:0000313" key="1">
    <source>
        <dbReference type="EMBL" id="CAG8736777.1"/>
    </source>
</evidence>
<gene>
    <name evidence="1" type="ORF">RPERSI_LOCUS12738</name>
</gene>
<comment type="caution">
    <text evidence="1">The sequence shown here is derived from an EMBL/GenBank/DDBJ whole genome shotgun (WGS) entry which is preliminary data.</text>
</comment>
<feature type="non-terminal residue" evidence="1">
    <location>
        <position position="1"/>
    </location>
</feature>
<accession>A0ACA9Q528</accession>